<dbReference type="InterPro" id="IPR011250">
    <property type="entry name" value="OMP/PagP_B-barrel"/>
</dbReference>
<evidence type="ECO:0000313" key="4">
    <source>
        <dbReference type="EMBL" id="SMC12768.1"/>
    </source>
</evidence>
<proteinExistence type="predicted"/>
<dbReference type="SUPFAM" id="SSF56925">
    <property type="entry name" value="OMPA-like"/>
    <property type="match status" value="1"/>
</dbReference>
<dbReference type="OrthoDB" id="268975at2"/>
<sequence>MLTTAALVLTAAPALAGSPVAAPADAPVSPPLAASSPDWTGFHLGAQIGYADVNASPGASGDGLIGGLTGGYDWDLGDWVIGAGADYDFTDISVGSVDIESMWRLKLRGGYKLGNGLAYGTAGYAHADTDVVGDDGGYFIGAGYEHLISQHFSLGGEVIYNQISGFGPTISDLDTVTVQLRASYRF</sequence>
<dbReference type="RefSeq" id="WP_085800714.1">
    <property type="nucleotide sequence ID" value="NZ_FWXB01000009.1"/>
</dbReference>
<dbReference type="InterPro" id="IPR027385">
    <property type="entry name" value="Beta-barrel_OMP"/>
</dbReference>
<keyword evidence="5" id="KW-1185">Reference proteome</keyword>
<protein>
    <recommendedName>
        <fullName evidence="3">Outer membrane protein beta-barrel domain-containing protein</fullName>
    </recommendedName>
</protein>
<dbReference type="Pfam" id="PF13505">
    <property type="entry name" value="OMP_b-brl"/>
    <property type="match status" value="1"/>
</dbReference>
<reference evidence="4 5" key="1">
    <citation type="submission" date="2017-03" db="EMBL/GenBank/DDBJ databases">
        <authorList>
            <person name="Afonso C.L."/>
            <person name="Miller P.J."/>
            <person name="Scott M.A."/>
            <person name="Spackman E."/>
            <person name="Goraichik I."/>
            <person name="Dimitrov K.M."/>
            <person name="Suarez D.L."/>
            <person name="Swayne D.E."/>
        </authorList>
    </citation>
    <scope>NUCLEOTIDE SEQUENCE [LARGE SCALE GENOMIC DNA]</scope>
    <source>
        <strain evidence="4 5">CECT 7745</strain>
    </source>
</reference>
<accession>A0A1X7BT28</accession>
<name>A0A1X7BT28_9RHOB</name>
<feature type="signal peptide" evidence="2">
    <location>
        <begin position="1"/>
        <end position="16"/>
    </location>
</feature>
<evidence type="ECO:0000256" key="2">
    <source>
        <dbReference type="SAM" id="SignalP"/>
    </source>
</evidence>
<keyword evidence="1 2" id="KW-0732">Signal</keyword>
<evidence type="ECO:0000259" key="3">
    <source>
        <dbReference type="Pfam" id="PF13505"/>
    </source>
</evidence>
<dbReference type="Proteomes" id="UP000193224">
    <property type="component" value="Unassembled WGS sequence"/>
</dbReference>
<organism evidence="4 5">
    <name type="scientific">Roseovarius aestuarii</name>
    <dbReference type="NCBI Taxonomy" id="475083"/>
    <lineage>
        <taxon>Bacteria</taxon>
        <taxon>Pseudomonadati</taxon>
        <taxon>Pseudomonadota</taxon>
        <taxon>Alphaproteobacteria</taxon>
        <taxon>Rhodobacterales</taxon>
        <taxon>Roseobacteraceae</taxon>
        <taxon>Roseovarius</taxon>
    </lineage>
</organism>
<dbReference type="Gene3D" id="2.40.160.20">
    <property type="match status" value="1"/>
</dbReference>
<dbReference type="EMBL" id="FWXB01000009">
    <property type="protein sequence ID" value="SMC12768.1"/>
    <property type="molecule type" value="Genomic_DNA"/>
</dbReference>
<evidence type="ECO:0000256" key="1">
    <source>
        <dbReference type="ARBA" id="ARBA00022729"/>
    </source>
</evidence>
<feature type="chain" id="PRO_5012643165" description="Outer membrane protein beta-barrel domain-containing protein" evidence="2">
    <location>
        <begin position="17"/>
        <end position="186"/>
    </location>
</feature>
<feature type="domain" description="Outer membrane protein beta-barrel" evidence="3">
    <location>
        <begin position="24"/>
        <end position="186"/>
    </location>
</feature>
<evidence type="ECO:0000313" key="5">
    <source>
        <dbReference type="Proteomes" id="UP000193224"/>
    </source>
</evidence>
<dbReference type="AlphaFoldDB" id="A0A1X7BT28"/>
<gene>
    <name evidence="4" type="ORF">ROA7745_02600</name>
</gene>